<organism evidence="3 4">
    <name type="scientific">Striga hermonthica</name>
    <name type="common">Purple witchweed</name>
    <name type="synonym">Buchnera hermonthica</name>
    <dbReference type="NCBI Taxonomy" id="68872"/>
    <lineage>
        <taxon>Eukaryota</taxon>
        <taxon>Viridiplantae</taxon>
        <taxon>Streptophyta</taxon>
        <taxon>Embryophyta</taxon>
        <taxon>Tracheophyta</taxon>
        <taxon>Spermatophyta</taxon>
        <taxon>Magnoliopsida</taxon>
        <taxon>eudicotyledons</taxon>
        <taxon>Gunneridae</taxon>
        <taxon>Pentapetalae</taxon>
        <taxon>asterids</taxon>
        <taxon>lamiids</taxon>
        <taxon>Lamiales</taxon>
        <taxon>Orobanchaceae</taxon>
        <taxon>Buchnereae</taxon>
        <taxon>Striga</taxon>
    </lineage>
</organism>
<protein>
    <submittedName>
        <fullName evidence="3">Uncharacterized mitochondrial protein AtMg01250</fullName>
    </submittedName>
</protein>
<accession>A0A9N7RJQ2</accession>
<proteinExistence type="predicted"/>
<keyword evidence="1" id="KW-0472">Membrane</keyword>
<feature type="domain" description="Reverse transcriptase" evidence="2">
    <location>
        <begin position="34"/>
        <end position="312"/>
    </location>
</feature>
<dbReference type="PANTHER" id="PTHR31635:SF196">
    <property type="entry name" value="REVERSE TRANSCRIPTASE DOMAIN-CONTAINING PROTEIN-RELATED"/>
    <property type="match status" value="1"/>
</dbReference>
<name>A0A9N7RJQ2_STRHE</name>
<feature type="non-terminal residue" evidence="3">
    <location>
        <position position="327"/>
    </location>
</feature>
<feature type="transmembrane region" description="Helical" evidence="1">
    <location>
        <begin position="202"/>
        <end position="224"/>
    </location>
</feature>
<dbReference type="Proteomes" id="UP001153555">
    <property type="component" value="Unassembled WGS sequence"/>
</dbReference>
<dbReference type="CDD" id="cd01650">
    <property type="entry name" value="RT_nLTR_like"/>
    <property type="match status" value="1"/>
</dbReference>
<dbReference type="InterPro" id="IPR000477">
    <property type="entry name" value="RT_dom"/>
</dbReference>
<keyword evidence="1" id="KW-0812">Transmembrane</keyword>
<evidence type="ECO:0000313" key="4">
    <source>
        <dbReference type="Proteomes" id="UP001153555"/>
    </source>
</evidence>
<comment type="caution">
    <text evidence="3">The sequence shown here is derived from an EMBL/GenBank/DDBJ whole genome shotgun (WGS) entry which is preliminary data.</text>
</comment>
<dbReference type="OrthoDB" id="512555at2759"/>
<sequence>LHLDKSPREDGMTSFFYQHFWNLIHRDLISAVQSFFNSGMMLKYWNHTTITLVPKCSSPSYLNQYRPISLCSVVYKILSMLATRLKNCLSYCISAYQSAFIQDRQLLDNMISAQKVFHFPNKHRTRKNTSMALTLDLMKAFDRVEWICIEKIMIKMGFSLKFVKLLMVCISSLSLCFCVNGSLTGIIYPTRGIWQGDPLSPYLFIIVTELLITDAINGGVLSGIRLSRNCTTLSHMFFADDALFFCKAEVGQAQAHMHLLERYRLFTGQRVNLQKSSVLFRKNTQGFAQDSICSALNGIQVHSSTRYMGLPLGIDKSKGGFLICDRI</sequence>
<reference evidence="3" key="1">
    <citation type="submission" date="2019-12" db="EMBL/GenBank/DDBJ databases">
        <authorList>
            <person name="Scholes J."/>
        </authorList>
    </citation>
    <scope>NUCLEOTIDE SEQUENCE</scope>
</reference>
<evidence type="ECO:0000313" key="3">
    <source>
        <dbReference type="EMBL" id="CAA0833391.1"/>
    </source>
</evidence>
<dbReference type="AlphaFoldDB" id="A0A9N7RJQ2"/>
<dbReference type="Pfam" id="PF00078">
    <property type="entry name" value="RVT_1"/>
    <property type="match status" value="1"/>
</dbReference>
<dbReference type="InterPro" id="IPR043502">
    <property type="entry name" value="DNA/RNA_pol_sf"/>
</dbReference>
<keyword evidence="4" id="KW-1185">Reference proteome</keyword>
<evidence type="ECO:0000256" key="1">
    <source>
        <dbReference type="SAM" id="Phobius"/>
    </source>
</evidence>
<evidence type="ECO:0000259" key="2">
    <source>
        <dbReference type="PROSITE" id="PS50878"/>
    </source>
</evidence>
<keyword evidence="1" id="KW-1133">Transmembrane helix</keyword>
<dbReference type="EMBL" id="CACSLK010027839">
    <property type="protein sequence ID" value="CAA0833391.1"/>
    <property type="molecule type" value="Genomic_DNA"/>
</dbReference>
<dbReference type="PANTHER" id="PTHR31635">
    <property type="entry name" value="REVERSE TRANSCRIPTASE DOMAIN-CONTAINING PROTEIN-RELATED"/>
    <property type="match status" value="1"/>
</dbReference>
<gene>
    <name evidence="3" type="ORF">SHERM_28654</name>
</gene>
<dbReference type="SUPFAM" id="SSF56672">
    <property type="entry name" value="DNA/RNA polymerases"/>
    <property type="match status" value="1"/>
</dbReference>
<feature type="transmembrane region" description="Helical" evidence="1">
    <location>
        <begin position="165"/>
        <end position="190"/>
    </location>
</feature>
<dbReference type="PROSITE" id="PS50878">
    <property type="entry name" value="RT_POL"/>
    <property type="match status" value="1"/>
</dbReference>
<feature type="non-terminal residue" evidence="3">
    <location>
        <position position="1"/>
    </location>
</feature>